<evidence type="ECO:0000313" key="3">
    <source>
        <dbReference type="Proteomes" id="UP000030300"/>
    </source>
</evidence>
<keyword evidence="3" id="KW-1185">Reference proteome</keyword>
<dbReference type="SUPFAM" id="SSF47413">
    <property type="entry name" value="lambda repressor-like DNA-binding domains"/>
    <property type="match status" value="1"/>
</dbReference>
<dbReference type="Proteomes" id="UP000030300">
    <property type="component" value="Chromosome"/>
</dbReference>
<protein>
    <recommendedName>
        <fullName evidence="1">HTH cro/C1-type domain-containing protein</fullName>
    </recommendedName>
</protein>
<dbReference type="EMBL" id="CP009896">
    <property type="protein sequence ID" value="AJR18322.1"/>
    <property type="molecule type" value="Genomic_DNA"/>
</dbReference>
<evidence type="ECO:0000259" key="1">
    <source>
        <dbReference type="PROSITE" id="PS50943"/>
    </source>
</evidence>
<feature type="domain" description="HTH cro/C1-type" evidence="1">
    <location>
        <begin position="240"/>
        <end position="289"/>
    </location>
</feature>
<dbReference type="PROSITE" id="PS50943">
    <property type="entry name" value="HTH_CROC1"/>
    <property type="match status" value="1"/>
</dbReference>
<dbReference type="HOGENOM" id="CLU_933296_0_0_11"/>
<proteinExistence type="predicted"/>
<dbReference type="AlphaFoldDB" id="A0A0C5XLJ3"/>
<accession>A0A0C5XLJ3</accession>
<dbReference type="InterPro" id="IPR001387">
    <property type="entry name" value="Cro/C1-type_HTH"/>
</dbReference>
<dbReference type="CDD" id="cd00093">
    <property type="entry name" value="HTH_XRE"/>
    <property type="match status" value="1"/>
</dbReference>
<dbReference type="GO" id="GO:0003677">
    <property type="term" value="F:DNA binding"/>
    <property type="evidence" value="ECO:0007669"/>
    <property type="project" value="InterPro"/>
</dbReference>
<name>A0A0C5XLJ3_NOCSI</name>
<gene>
    <name evidence="2" type="ORF">KR76_10215</name>
</gene>
<organism evidence="2 3">
    <name type="scientific">Nocardioides simplex</name>
    <name type="common">Arthrobacter simplex</name>
    <dbReference type="NCBI Taxonomy" id="2045"/>
    <lineage>
        <taxon>Bacteria</taxon>
        <taxon>Bacillati</taxon>
        <taxon>Actinomycetota</taxon>
        <taxon>Actinomycetes</taxon>
        <taxon>Propionibacteriales</taxon>
        <taxon>Nocardioidaceae</taxon>
        <taxon>Pimelobacter</taxon>
    </lineage>
</organism>
<dbReference type="InterPro" id="IPR010982">
    <property type="entry name" value="Lambda_DNA-bd_dom_sf"/>
</dbReference>
<evidence type="ECO:0000313" key="2">
    <source>
        <dbReference type="EMBL" id="AJR18322.1"/>
    </source>
</evidence>
<reference evidence="2 3" key="1">
    <citation type="journal article" date="2015" name="Genome Announc.">
        <title>Complete Genome Sequence of Steroid-Transforming Nocardioides simplex VKM Ac-2033D.</title>
        <authorList>
            <person name="Shtratnikova V.Y."/>
            <person name="Schelkunov M.I."/>
            <person name="Pekov Y.A."/>
            <person name="Fokina V.V."/>
            <person name="Logacheva M.D."/>
            <person name="Sokolov S.L."/>
            <person name="Bragin E.Y."/>
            <person name="Ashapkin V.V."/>
            <person name="Donova M.V."/>
        </authorList>
    </citation>
    <scope>NUCLEOTIDE SEQUENCE [LARGE SCALE GENOMIC DNA]</scope>
    <source>
        <strain evidence="2 3">VKM Ac-2033D</strain>
    </source>
</reference>
<dbReference type="Pfam" id="PF01381">
    <property type="entry name" value="HTH_3"/>
    <property type="match status" value="1"/>
</dbReference>
<dbReference type="KEGG" id="psim:KR76_10215"/>
<sequence length="298" mass="32078">MIRDVLARQEQVPEHHQLLWGRFLTVLEQRGSDGRSLVLCAVLANFVALVVFDDPDDLAAAAGLGERLGADRVGRLQHRVARMLETRADLPWTTAVARRLLAPMLAQRTADGDGEGTGAGTGDGEGDDVVAGCLELGRELLFQPIDPQPVGVAVDEVVPIDSADELVTLLEQGSLVEWRRHLQRLATSPWGPYAESISELADAADRPAIHTVLAWCRAWGHDREREQIARHVQHLVAVSGVSQRQFAARIGTSPSRLSSYIRGSVTPSAALFLRIQRASRALQVPAAAAGPAPSSQGA</sequence>
<dbReference type="Gene3D" id="1.10.260.40">
    <property type="entry name" value="lambda repressor-like DNA-binding domains"/>
    <property type="match status" value="1"/>
</dbReference>
<dbReference type="SMART" id="SM00530">
    <property type="entry name" value="HTH_XRE"/>
    <property type="match status" value="1"/>
</dbReference>